<keyword evidence="2" id="KW-1185">Reference proteome</keyword>
<evidence type="ECO:0000313" key="2">
    <source>
        <dbReference type="Proteomes" id="UP001234343"/>
    </source>
</evidence>
<gene>
    <name evidence="1" type="ORF">QTP81_15195</name>
</gene>
<dbReference type="RefSeq" id="WP_289366650.1">
    <property type="nucleotide sequence ID" value="NZ_JAUCBP010000012.1"/>
</dbReference>
<name>A0ABT7T0K0_9ALTE</name>
<organism evidence="1 2">
    <name type="scientific">Alteromonas arenosi</name>
    <dbReference type="NCBI Taxonomy" id="3055817"/>
    <lineage>
        <taxon>Bacteria</taxon>
        <taxon>Pseudomonadati</taxon>
        <taxon>Pseudomonadota</taxon>
        <taxon>Gammaproteobacteria</taxon>
        <taxon>Alteromonadales</taxon>
        <taxon>Alteromonadaceae</taxon>
        <taxon>Alteromonas/Salinimonas group</taxon>
        <taxon>Alteromonas</taxon>
    </lineage>
</organism>
<accession>A0ABT7T0K0</accession>
<protein>
    <submittedName>
        <fullName evidence="1">Uncharacterized protein</fullName>
    </submittedName>
</protein>
<comment type="caution">
    <text evidence="1">The sequence shown here is derived from an EMBL/GenBank/DDBJ whole genome shotgun (WGS) entry which is preliminary data.</text>
</comment>
<proteinExistence type="predicted"/>
<evidence type="ECO:0000313" key="1">
    <source>
        <dbReference type="EMBL" id="MDM7861948.1"/>
    </source>
</evidence>
<reference evidence="1 2" key="1">
    <citation type="submission" date="2023-06" db="EMBL/GenBank/DDBJ databases">
        <title>Alteromonas sp. ASW11-36 isolated from intertidal sand.</title>
        <authorList>
            <person name="Li Y."/>
        </authorList>
    </citation>
    <scope>NUCLEOTIDE SEQUENCE [LARGE SCALE GENOMIC DNA]</scope>
    <source>
        <strain evidence="1 2">ASW11-36</strain>
    </source>
</reference>
<sequence>MSEPEQPQSDIFAQISEQPLFADVCNALYERELMTLAAQGPGQVSLMRRRLGGLSHHVKRAAEYLVANPTPLEVDAHNGSWRFRQAAKCPANSVENEQNHTWFSGKATIGLPVCVSVTNYDHQHLELDCVDRIQTENETLHLNRFGWFSFDGSYVDDSAHQQTLDVTDLRLVFPNKKTMTAACSGHCWNHKGKLAPRTLTLRELLLSTLIDWKTFTYSGKPQFI</sequence>
<dbReference type="Proteomes" id="UP001234343">
    <property type="component" value="Unassembled WGS sequence"/>
</dbReference>
<dbReference type="EMBL" id="JAUCBP010000012">
    <property type="protein sequence ID" value="MDM7861948.1"/>
    <property type="molecule type" value="Genomic_DNA"/>
</dbReference>